<evidence type="ECO:0000256" key="3">
    <source>
        <dbReference type="SAM" id="Phobius"/>
    </source>
</evidence>
<keyword evidence="2 3" id="KW-0472">Membrane</keyword>
<organism evidence="4 5">
    <name type="scientific">Microbacterium fluvii</name>
    <dbReference type="NCBI Taxonomy" id="415215"/>
    <lineage>
        <taxon>Bacteria</taxon>
        <taxon>Bacillati</taxon>
        <taxon>Actinomycetota</taxon>
        <taxon>Actinomycetes</taxon>
        <taxon>Micrococcales</taxon>
        <taxon>Microbacteriaceae</taxon>
        <taxon>Microbacterium</taxon>
    </lineage>
</organism>
<reference evidence="5" key="1">
    <citation type="journal article" date="2019" name="Int. J. Syst. Evol. Microbiol.">
        <title>The Global Catalogue of Microorganisms (GCM) 10K type strain sequencing project: providing services to taxonomists for standard genome sequencing and annotation.</title>
        <authorList>
            <consortium name="The Broad Institute Genomics Platform"/>
            <consortium name="The Broad Institute Genome Sequencing Center for Infectious Disease"/>
            <person name="Wu L."/>
            <person name="Ma J."/>
        </authorList>
    </citation>
    <scope>NUCLEOTIDE SEQUENCE [LARGE SCALE GENOMIC DNA]</scope>
    <source>
        <strain evidence="5">CGMCC 1.15772</strain>
    </source>
</reference>
<feature type="transmembrane region" description="Helical" evidence="3">
    <location>
        <begin position="24"/>
        <end position="47"/>
    </location>
</feature>
<feature type="transmembrane region" description="Helical" evidence="3">
    <location>
        <begin position="177"/>
        <end position="199"/>
    </location>
</feature>
<accession>A0ABW2HCY4</accession>
<protein>
    <recommendedName>
        <fullName evidence="2">Biotin transporter</fullName>
    </recommendedName>
</protein>
<evidence type="ECO:0000313" key="4">
    <source>
        <dbReference type="EMBL" id="MFC7268973.1"/>
    </source>
</evidence>
<comment type="similarity">
    <text evidence="1 2">Belongs to the BioY family.</text>
</comment>
<gene>
    <name evidence="4" type="ORF">ACFQRL_08400</name>
</gene>
<dbReference type="EMBL" id="JBHTBE010000001">
    <property type="protein sequence ID" value="MFC7268973.1"/>
    <property type="molecule type" value="Genomic_DNA"/>
</dbReference>
<evidence type="ECO:0000313" key="5">
    <source>
        <dbReference type="Proteomes" id="UP001596507"/>
    </source>
</evidence>
<dbReference type="Pfam" id="PF02632">
    <property type="entry name" value="BioY"/>
    <property type="match status" value="1"/>
</dbReference>
<comment type="caution">
    <text evidence="4">The sequence shown here is derived from an EMBL/GenBank/DDBJ whole genome shotgun (WGS) entry which is preliminary data.</text>
</comment>
<dbReference type="Proteomes" id="UP001596507">
    <property type="component" value="Unassembled WGS sequence"/>
</dbReference>
<feature type="transmembrane region" description="Helical" evidence="3">
    <location>
        <begin position="59"/>
        <end position="83"/>
    </location>
</feature>
<keyword evidence="2" id="KW-1003">Cell membrane</keyword>
<comment type="subcellular location">
    <subcellularLocation>
        <location evidence="2">Cell membrane</location>
        <topology evidence="2">Multi-pass membrane protein</topology>
    </subcellularLocation>
</comment>
<name>A0ABW2HCY4_9MICO</name>
<dbReference type="PANTHER" id="PTHR34295">
    <property type="entry name" value="BIOTIN TRANSPORTER BIOY"/>
    <property type="match status" value="1"/>
</dbReference>
<keyword evidence="3" id="KW-1133">Transmembrane helix</keyword>
<evidence type="ECO:0000256" key="1">
    <source>
        <dbReference type="ARBA" id="ARBA00010692"/>
    </source>
</evidence>
<proteinExistence type="inferred from homology"/>
<dbReference type="InterPro" id="IPR003784">
    <property type="entry name" value="BioY"/>
</dbReference>
<sequence>MSLAAPAPRVLADVIVRPSSRARAFAVDAVLVAAGAAIVAALAQVTIPMWPVPMTGQTLGVLLVGAALGAGRGATSMALYAALALAGLPVVAPQTDGSHITGLALLATPSFGYIVGFVLAAAVVGWLAARRWDRRVPRAIVAFAAGSVAIYAVGLPWLAVVLANLGVAQGDLLATTLSAGLVPFVLGDIVKALVAAALLPLAWKGVRAADAAARD</sequence>
<evidence type="ECO:0000256" key="2">
    <source>
        <dbReference type="PIRNR" id="PIRNR016661"/>
    </source>
</evidence>
<keyword evidence="2" id="KW-0813">Transport</keyword>
<keyword evidence="3" id="KW-0812">Transmembrane</keyword>
<feature type="transmembrane region" description="Helical" evidence="3">
    <location>
        <begin position="103"/>
        <end position="128"/>
    </location>
</feature>
<dbReference type="Gene3D" id="1.10.1760.20">
    <property type="match status" value="1"/>
</dbReference>
<keyword evidence="5" id="KW-1185">Reference proteome</keyword>
<dbReference type="PIRSF" id="PIRSF016661">
    <property type="entry name" value="BioY"/>
    <property type="match status" value="1"/>
</dbReference>
<dbReference type="PANTHER" id="PTHR34295:SF1">
    <property type="entry name" value="BIOTIN TRANSPORTER BIOY"/>
    <property type="match status" value="1"/>
</dbReference>
<feature type="transmembrane region" description="Helical" evidence="3">
    <location>
        <begin position="140"/>
        <end position="165"/>
    </location>
</feature>
<dbReference type="RefSeq" id="WP_262873839.1">
    <property type="nucleotide sequence ID" value="NZ_BAABKW010000002.1"/>
</dbReference>